<dbReference type="EMBL" id="MFCX01000038">
    <property type="protein sequence ID" value="OGE24838.1"/>
    <property type="molecule type" value="Genomic_DNA"/>
</dbReference>
<organism evidence="1 2">
    <name type="scientific">Candidatus Daviesbacteria bacterium RIFCSPHIGHO2_02_FULL_39_12</name>
    <dbReference type="NCBI Taxonomy" id="1797770"/>
    <lineage>
        <taxon>Bacteria</taxon>
        <taxon>Candidatus Daviesiibacteriota</taxon>
    </lineage>
</organism>
<proteinExistence type="predicted"/>
<gene>
    <name evidence="1" type="ORF">A3C26_00185</name>
</gene>
<evidence type="ECO:0000313" key="2">
    <source>
        <dbReference type="Proteomes" id="UP000177042"/>
    </source>
</evidence>
<comment type="caution">
    <text evidence="1">The sequence shown here is derived from an EMBL/GenBank/DDBJ whole genome shotgun (WGS) entry which is preliminary data.</text>
</comment>
<accession>A0A1F5J8B1</accession>
<reference evidence="1 2" key="1">
    <citation type="journal article" date="2016" name="Nat. Commun.">
        <title>Thousands of microbial genomes shed light on interconnected biogeochemical processes in an aquifer system.</title>
        <authorList>
            <person name="Anantharaman K."/>
            <person name="Brown C.T."/>
            <person name="Hug L.A."/>
            <person name="Sharon I."/>
            <person name="Castelle C.J."/>
            <person name="Probst A.J."/>
            <person name="Thomas B.C."/>
            <person name="Singh A."/>
            <person name="Wilkins M.J."/>
            <person name="Karaoz U."/>
            <person name="Brodie E.L."/>
            <person name="Williams K.H."/>
            <person name="Hubbard S.S."/>
            <person name="Banfield J.F."/>
        </authorList>
    </citation>
    <scope>NUCLEOTIDE SEQUENCE [LARGE SCALE GENOMIC DNA]</scope>
</reference>
<dbReference type="Proteomes" id="UP000177042">
    <property type="component" value="Unassembled WGS sequence"/>
</dbReference>
<dbReference type="AlphaFoldDB" id="A0A1F5J8B1"/>
<protein>
    <submittedName>
        <fullName evidence="1">Uncharacterized protein</fullName>
    </submittedName>
</protein>
<sequence>MIEGYSQRLQVEFPDARVVMLPSTGYAQGDRVYKVATDKALFRNYFARALDNLSRVHAAVAGRDDPSELFLVDGWHVAHGSAFVGNK</sequence>
<name>A0A1F5J8B1_9BACT</name>
<evidence type="ECO:0000313" key="1">
    <source>
        <dbReference type="EMBL" id="OGE24838.1"/>
    </source>
</evidence>